<gene>
    <name evidence="5" type="ORF">ENI34_04905</name>
</gene>
<dbReference type="InterPro" id="IPR029030">
    <property type="entry name" value="Caspase-like_dom_sf"/>
</dbReference>
<feature type="chain" id="PRO_5039435789" description="Gingipain domain-containing protein" evidence="2">
    <location>
        <begin position="18"/>
        <end position="475"/>
    </location>
</feature>
<proteinExistence type="predicted"/>
<dbReference type="Gene3D" id="3.40.50.10390">
    <property type="entry name" value="Gingipain r, domain 1"/>
    <property type="match status" value="1"/>
</dbReference>
<dbReference type="GO" id="GO:0004197">
    <property type="term" value="F:cysteine-type endopeptidase activity"/>
    <property type="evidence" value="ECO:0007669"/>
    <property type="project" value="InterPro"/>
</dbReference>
<feature type="domain" description="Gingipain" evidence="3">
    <location>
        <begin position="217"/>
        <end position="404"/>
    </location>
</feature>
<keyword evidence="1 2" id="KW-0732">Signal</keyword>
<sequence length="475" mass="53800">MRLFILFCLAISSRAQILSIDVPAPPFQIIDNNLSAESCAGINIPGAPDLPTKTVTICLPPGAIIEKVDFSGRRIETGICEISPASTDLPLVADKKIFQKIQRAYRLQKDRVYTDDNLYPQDYGVVLSKGGLRKYTLLTVACYHFAYRPVSKRLYYSPVIHIEIQYRMPDLGSARARFWERLKNDVTYDDVAQEIIYNWQDAEAWYQTETPHRVNGYYIIIPASLQSSVDTLVAYRQTQGYEVNVVTKEYIEANVTGVDLQQKIRNYLRQNLADIEYVLPAGFIDDIPWRDMVPFNNDPDSPYNDPNISPIPSDLYYAELTDEDSLSWDYDGDAYYGEVFGSLGYLNGDDSPDYHADVHLGRIPFSTDYVIEDICAKLISFDNNTDISYKTAALLPAALYYYANENNGGNTRLDGATFTEELLDDGILDSTNAVTLYEKGGLRPSIYSCTDSLTETNHILYWQNKGIMYECHHGN</sequence>
<dbReference type="Pfam" id="PF08126">
    <property type="entry name" value="Propeptide_C25"/>
    <property type="match status" value="1"/>
</dbReference>
<evidence type="ECO:0008006" key="7">
    <source>
        <dbReference type="Google" id="ProtNLM"/>
    </source>
</evidence>
<dbReference type="GO" id="GO:0006508">
    <property type="term" value="P:proteolysis"/>
    <property type="evidence" value="ECO:0007669"/>
    <property type="project" value="InterPro"/>
</dbReference>
<dbReference type="Gene3D" id="2.60.40.3800">
    <property type="match status" value="1"/>
</dbReference>
<feature type="domain" description="Gingipain propeptide" evidence="4">
    <location>
        <begin position="34"/>
        <end position="200"/>
    </location>
</feature>
<feature type="signal peptide" evidence="2">
    <location>
        <begin position="1"/>
        <end position="17"/>
    </location>
</feature>
<accession>A0A9C9EMG2</accession>
<dbReference type="AlphaFoldDB" id="A0A9C9EMG2"/>
<name>A0A9C9EMG2_UNCW3</name>
<evidence type="ECO:0000313" key="5">
    <source>
        <dbReference type="EMBL" id="HEC78467.1"/>
    </source>
</evidence>
<dbReference type="InterPro" id="IPR001769">
    <property type="entry name" value="Gingipain"/>
</dbReference>
<protein>
    <recommendedName>
        <fullName evidence="7">Gingipain domain-containing protein</fullName>
    </recommendedName>
</protein>
<dbReference type="Pfam" id="PF01364">
    <property type="entry name" value="Peptidase_C25"/>
    <property type="match status" value="1"/>
</dbReference>
<comment type="caution">
    <text evidence="5">The sequence shown here is derived from an EMBL/GenBank/DDBJ whole genome shotgun (WGS) entry which is preliminary data.</text>
</comment>
<organism evidence="5 6">
    <name type="scientific">candidate division WOR-3 bacterium</name>
    <dbReference type="NCBI Taxonomy" id="2052148"/>
    <lineage>
        <taxon>Bacteria</taxon>
        <taxon>Bacteria division WOR-3</taxon>
    </lineage>
</organism>
<evidence type="ECO:0000259" key="3">
    <source>
        <dbReference type="Pfam" id="PF01364"/>
    </source>
</evidence>
<evidence type="ECO:0000256" key="1">
    <source>
        <dbReference type="ARBA" id="ARBA00022729"/>
    </source>
</evidence>
<evidence type="ECO:0000256" key="2">
    <source>
        <dbReference type="SAM" id="SignalP"/>
    </source>
</evidence>
<dbReference type="Proteomes" id="UP000885826">
    <property type="component" value="Unassembled WGS sequence"/>
</dbReference>
<dbReference type="InterPro" id="IPR029031">
    <property type="entry name" value="Gingipain_N_sf"/>
</dbReference>
<dbReference type="SUPFAM" id="SSF52129">
    <property type="entry name" value="Caspase-like"/>
    <property type="match status" value="1"/>
</dbReference>
<reference evidence="5" key="1">
    <citation type="journal article" date="2020" name="mSystems">
        <title>Genome- and Community-Level Interaction Insights into Carbon Utilization and Element Cycling Functions of Hydrothermarchaeota in Hydrothermal Sediment.</title>
        <authorList>
            <person name="Zhou Z."/>
            <person name="Liu Y."/>
            <person name="Xu W."/>
            <person name="Pan J."/>
            <person name="Luo Z.H."/>
            <person name="Li M."/>
        </authorList>
    </citation>
    <scope>NUCLEOTIDE SEQUENCE</scope>
    <source>
        <strain evidence="5">HyVt-388</strain>
    </source>
</reference>
<evidence type="ECO:0000259" key="4">
    <source>
        <dbReference type="Pfam" id="PF08126"/>
    </source>
</evidence>
<dbReference type="EMBL" id="DRIG01000055">
    <property type="protein sequence ID" value="HEC78467.1"/>
    <property type="molecule type" value="Genomic_DNA"/>
</dbReference>
<evidence type="ECO:0000313" key="6">
    <source>
        <dbReference type="Proteomes" id="UP000885826"/>
    </source>
</evidence>
<dbReference type="InterPro" id="IPR038490">
    <property type="entry name" value="Gingipain_propep_sf"/>
</dbReference>
<dbReference type="InterPro" id="IPR012600">
    <property type="entry name" value="Propeptide_C25"/>
</dbReference>